<evidence type="ECO:0000256" key="7">
    <source>
        <dbReference type="ARBA" id="ARBA00022801"/>
    </source>
</evidence>
<reference evidence="13" key="3">
    <citation type="submission" date="2015-06" db="UniProtKB">
        <authorList>
            <consortium name="EnsemblMetazoa"/>
        </authorList>
    </citation>
    <scope>IDENTIFICATION</scope>
</reference>
<reference evidence="12 14" key="2">
    <citation type="journal article" date="2013" name="Nature">
        <title>Insights into bilaterian evolution from three spiralian genomes.</title>
        <authorList>
            <person name="Simakov O."/>
            <person name="Marletaz F."/>
            <person name="Cho S.J."/>
            <person name="Edsinger-Gonzales E."/>
            <person name="Havlak P."/>
            <person name="Hellsten U."/>
            <person name="Kuo D.H."/>
            <person name="Larsson T."/>
            <person name="Lv J."/>
            <person name="Arendt D."/>
            <person name="Savage R."/>
            <person name="Osoegawa K."/>
            <person name="de Jong P."/>
            <person name="Grimwood J."/>
            <person name="Chapman J.A."/>
            <person name="Shapiro H."/>
            <person name="Aerts A."/>
            <person name="Otillar R.P."/>
            <person name="Terry A.Y."/>
            <person name="Boore J.L."/>
            <person name="Grigoriev I.V."/>
            <person name="Lindberg D.R."/>
            <person name="Seaver E.C."/>
            <person name="Weisblat D.A."/>
            <person name="Putnam N.H."/>
            <person name="Rokhsar D.S."/>
        </authorList>
    </citation>
    <scope>NUCLEOTIDE SEQUENCE</scope>
    <source>
        <strain evidence="12 14">I ESC-2004</strain>
    </source>
</reference>
<organism evidence="12">
    <name type="scientific">Capitella teleta</name>
    <name type="common">Polychaete worm</name>
    <dbReference type="NCBI Taxonomy" id="283909"/>
    <lineage>
        <taxon>Eukaryota</taxon>
        <taxon>Metazoa</taxon>
        <taxon>Spiralia</taxon>
        <taxon>Lophotrochozoa</taxon>
        <taxon>Annelida</taxon>
        <taxon>Polychaeta</taxon>
        <taxon>Sedentaria</taxon>
        <taxon>Scolecida</taxon>
        <taxon>Capitellidae</taxon>
        <taxon>Capitella</taxon>
    </lineage>
</organism>
<dbReference type="InterPro" id="IPR001563">
    <property type="entry name" value="Peptidase_S10"/>
</dbReference>
<proteinExistence type="inferred from homology"/>
<evidence type="ECO:0000256" key="9">
    <source>
        <dbReference type="ARBA" id="ARBA00055847"/>
    </source>
</evidence>
<evidence type="ECO:0000256" key="2">
    <source>
        <dbReference type="ARBA" id="ARBA00009431"/>
    </source>
</evidence>
<dbReference type="PRINTS" id="PR00724">
    <property type="entry name" value="CRBOXYPTASEC"/>
</dbReference>
<dbReference type="Pfam" id="PF00450">
    <property type="entry name" value="Peptidase_S10"/>
    <property type="match status" value="1"/>
</dbReference>
<evidence type="ECO:0000256" key="5">
    <source>
        <dbReference type="ARBA" id="ARBA00022670"/>
    </source>
</evidence>
<dbReference type="OrthoDB" id="443318at2759"/>
<name>R7UA36_CAPTE</name>
<comment type="similarity">
    <text evidence="2">Belongs to the peptidase S10 family.</text>
</comment>
<dbReference type="AlphaFoldDB" id="R7UA36"/>
<evidence type="ECO:0000256" key="11">
    <source>
        <dbReference type="ARBA" id="ARBA00077736"/>
    </source>
</evidence>
<keyword evidence="6" id="KW-0732">Signal</keyword>
<comment type="function">
    <text evidence="9">May be involved in vascular wall and kidney homeostasis.</text>
</comment>
<keyword evidence="4" id="KW-0121">Carboxypeptidase</keyword>
<evidence type="ECO:0000256" key="10">
    <source>
        <dbReference type="ARBA" id="ARBA00070242"/>
    </source>
</evidence>
<dbReference type="SUPFAM" id="SSF53474">
    <property type="entry name" value="alpha/beta-Hydrolases"/>
    <property type="match status" value="1"/>
</dbReference>
<evidence type="ECO:0000313" key="12">
    <source>
        <dbReference type="EMBL" id="ELU03230.1"/>
    </source>
</evidence>
<dbReference type="EMBL" id="AMQN01008536">
    <property type="status" value="NOT_ANNOTATED_CDS"/>
    <property type="molecule type" value="Genomic_DNA"/>
</dbReference>
<evidence type="ECO:0000256" key="6">
    <source>
        <dbReference type="ARBA" id="ARBA00022729"/>
    </source>
</evidence>
<gene>
    <name evidence="12" type="ORF">CAPTEDRAFT_227023</name>
</gene>
<dbReference type="HOGENOM" id="CLU_008523_1_0_1"/>
<dbReference type="InterPro" id="IPR029058">
    <property type="entry name" value="AB_hydrolase_fold"/>
</dbReference>
<evidence type="ECO:0000256" key="4">
    <source>
        <dbReference type="ARBA" id="ARBA00022645"/>
    </source>
</evidence>
<accession>R7UA36</accession>
<evidence type="ECO:0000313" key="13">
    <source>
        <dbReference type="EnsemblMetazoa" id="CapteP227023"/>
    </source>
</evidence>
<evidence type="ECO:0000313" key="14">
    <source>
        <dbReference type="Proteomes" id="UP000014760"/>
    </source>
</evidence>
<keyword evidence="7" id="KW-0378">Hydrolase</keyword>
<sequence>MEVHFNDEAFFVLGIQLNLNIMRIYLLLLAFLASVAFSVSASTQKWGYVNVRENAHMFWWLYHVESNATDAPLILWLQGGPGSSSTGFGNFQEIGPLDVNLKPRNHSFSGVGTGYSYVTDESAYTTDVSMIAADLVTLFQEFMHTLPSYQKTPFYIFCESYGGKMTAAFAYALHQAIQQGEIKCNFQGVALGDSWISPVDYVKTWGPYLYATSLVGEKGLKSIALAADQCVNATLQGKFTEATELWSKLESVVEEETNGVNFYNILSWDSQLAVSAADHSDPLRQLFMRHVAPTQNDALSDLMNGKVKQMLGIPKEVTWGGQAGQVFEKQAGDFMKPVVDIVDKLLAQTDLQVIVYNGQLDLICDTMGTEEWVRSLDWSEMSAYYAAERHPFSTQGSYPSGYMKKHKQLSFYWILDAGHMVPADAGEAALWMLKDILNMLH</sequence>
<evidence type="ECO:0000256" key="8">
    <source>
        <dbReference type="ARBA" id="ARBA00023180"/>
    </source>
</evidence>
<evidence type="ECO:0000256" key="3">
    <source>
        <dbReference type="ARBA" id="ARBA00022525"/>
    </source>
</evidence>
<dbReference type="MEROPS" id="S10.013"/>
<dbReference type="EnsemblMetazoa" id="CapteT227023">
    <property type="protein sequence ID" value="CapteP227023"/>
    <property type="gene ID" value="CapteG227023"/>
</dbReference>
<protein>
    <recommendedName>
        <fullName evidence="10">Retinoid-inducible serine carboxypeptidase</fullName>
    </recommendedName>
    <alternativeName>
        <fullName evidence="11">Serine carboxypeptidase 1</fullName>
    </alternativeName>
</protein>
<keyword evidence="8" id="KW-0325">Glycoprotein</keyword>
<dbReference type="GO" id="GO:0005576">
    <property type="term" value="C:extracellular region"/>
    <property type="evidence" value="ECO:0007669"/>
    <property type="project" value="UniProtKB-SubCell"/>
</dbReference>
<keyword evidence="3" id="KW-0964">Secreted</keyword>
<dbReference type="Gene3D" id="3.40.50.1820">
    <property type="entry name" value="alpha/beta hydrolase"/>
    <property type="match status" value="1"/>
</dbReference>
<dbReference type="STRING" id="283909.R7UA36"/>
<dbReference type="EMBL" id="AMQN01008535">
    <property type="status" value="NOT_ANNOTATED_CDS"/>
    <property type="molecule type" value="Genomic_DNA"/>
</dbReference>
<keyword evidence="5" id="KW-0645">Protease</keyword>
<comment type="subcellular location">
    <subcellularLocation>
        <location evidence="1">Secreted</location>
    </subcellularLocation>
</comment>
<dbReference type="FunFam" id="3.40.50.1820:FF:000075">
    <property type="entry name" value="Carboxypeptidase"/>
    <property type="match status" value="1"/>
</dbReference>
<dbReference type="OMA" id="QEPKEVW"/>
<dbReference type="GO" id="GO:0006508">
    <property type="term" value="P:proteolysis"/>
    <property type="evidence" value="ECO:0007669"/>
    <property type="project" value="UniProtKB-KW"/>
</dbReference>
<dbReference type="EMBL" id="KB303371">
    <property type="protein sequence ID" value="ELU03230.1"/>
    <property type="molecule type" value="Genomic_DNA"/>
</dbReference>
<dbReference type="PANTHER" id="PTHR11802:SF3">
    <property type="entry name" value="RETINOID-INDUCIBLE SERINE CARBOXYPEPTIDASE"/>
    <property type="match status" value="1"/>
</dbReference>
<keyword evidence="14" id="KW-1185">Reference proteome</keyword>
<dbReference type="PANTHER" id="PTHR11802">
    <property type="entry name" value="SERINE PROTEASE FAMILY S10 SERINE CARBOXYPEPTIDASE"/>
    <property type="match status" value="1"/>
</dbReference>
<dbReference type="GO" id="GO:0004185">
    <property type="term" value="F:serine-type carboxypeptidase activity"/>
    <property type="evidence" value="ECO:0007669"/>
    <property type="project" value="InterPro"/>
</dbReference>
<reference evidence="14" key="1">
    <citation type="submission" date="2012-12" db="EMBL/GenBank/DDBJ databases">
        <authorList>
            <person name="Hellsten U."/>
            <person name="Grimwood J."/>
            <person name="Chapman J.A."/>
            <person name="Shapiro H."/>
            <person name="Aerts A."/>
            <person name="Otillar R.P."/>
            <person name="Terry A.Y."/>
            <person name="Boore J.L."/>
            <person name="Simakov O."/>
            <person name="Marletaz F."/>
            <person name="Cho S.-J."/>
            <person name="Edsinger-Gonzales E."/>
            <person name="Havlak P."/>
            <person name="Kuo D.-H."/>
            <person name="Larsson T."/>
            <person name="Lv J."/>
            <person name="Arendt D."/>
            <person name="Savage R."/>
            <person name="Osoegawa K."/>
            <person name="de Jong P."/>
            <person name="Lindberg D.R."/>
            <person name="Seaver E.C."/>
            <person name="Weisblat D.A."/>
            <person name="Putnam N.H."/>
            <person name="Grigoriev I.V."/>
            <person name="Rokhsar D.S."/>
        </authorList>
    </citation>
    <scope>NUCLEOTIDE SEQUENCE</scope>
    <source>
        <strain evidence="14">I ESC-2004</strain>
    </source>
</reference>
<evidence type="ECO:0000256" key="1">
    <source>
        <dbReference type="ARBA" id="ARBA00004613"/>
    </source>
</evidence>
<dbReference type="Proteomes" id="UP000014760">
    <property type="component" value="Unassembled WGS sequence"/>
</dbReference>